<dbReference type="RefSeq" id="WP_378284367.1">
    <property type="nucleotide sequence ID" value="NZ_JBHSON010000034.1"/>
</dbReference>
<feature type="chain" id="PRO_5045103040" description="Secreted protein" evidence="1">
    <location>
        <begin position="25"/>
        <end position="297"/>
    </location>
</feature>
<gene>
    <name evidence="2" type="ORF">ACFPZN_23985</name>
</gene>
<organism evidence="2 3">
    <name type="scientific">Actinomadura rugatobispora</name>
    <dbReference type="NCBI Taxonomy" id="1994"/>
    <lineage>
        <taxon>Bacteria</taxon>
        <taxon>Bacillati</taxon>
        <taxon>Actinomycetota</taxon>
        <taxon>Actinomycetes</taxon>
        <taxon>Streptosporangiales</taxon>
        <taxon>Thermomonosporaceae</taxon>
        <taxon>Actinomadura</taxon>
    </lineage>
</organism>
<evidence type="ECO:0000313" key="3">
    <source>
        <dbReference type="Proteomes" id="UP001596074"/>
    </source>
</evidence>
<keyword evidence="1" id="KW-0732">Signal</keyword>
<keyword evidence="3" id="KW-1185">Reference proteome</keyword>
<feature type="signal peptide" evidence="1">
    <location>
        <begin position="1"/>
        <end position="24"/>
    </location>
</feature>
<name>A0ABW1A4Y8_9ACTN</name>
<evidence type="ECO:0000313" key="2">
    <source>
        <dbReference type="EMBL" id="MFC5748688.1"/>
    </source>
</evidence>
<comment type="caution">
    <text evidence="2">The sequence shown here is derived from an EMBL/GenBank/DDBJ whole genome shotgun (WGS) entry which is preliminary data.</text>
</comment>
<evidence type="ECO:0008006" key="4">
    <source>
        <dbReference type="Google" id="ProtNLM"/>
    </source>
</evidence>
<dbReference type="Proteomes" id="UP001596074">
    <property type="component" value="Unassembled WGS sequence"/>
</dbReference>
<reference evidence="3" key="1">
    <citation type="journal article" date="2019" name="Int. J. Syst. Evol. Microbiol.">
        <title>The Global Catalogue of Microorganisms (GCM) 10K type strain sequencing project: providing services to taxonomists for standard genome sequencing and annotation.</title>
        <authorList>
            <consortium name="The Broad Institute Genomics Platform"/>
            <consortium name="The Broad Institute Genome Sequencing Center for Infectious Disease"/>
            <person name="Wu L."/>
            <person name="Ma J."/>
        </authorList>
    </citation>
    <scope>NUCLEOTIDE SEQUENCE [LARGE SCALE GENOMIC DNA]</scope>
    <source>
        <strain evidence="3">KCTC 42087</strain>
    </source>
</reference>
<proteinExistence type="predicted"/>
<sequence length="297" mass="32607">MFVRLTIAVSALVVAVGGCSVGTAESPPRPGETTAPAVQVPLPGDEARTLVVPFDAYNFSPAETVTIEGAEDLLIRDCMRGRRMPWKVVPLPAAEDIEPQHRRRYGVIEPRIARIFGYQTPLDRPSVARYNAARKDRRAQLSPAARRAAYGDPAEDAVGCLKQAREHLSKGAPNVDAPLFNKLIGQTFDRSQRDGDVVAAFRAWSACMKEKGIHYPAPLAAITDKRWMNAGGPSRQEITAAETDVRCKERTDLVSIWAAAEKRIQQDAVRAHAAHFRALKTSKDQQLKAARQVLARP</sequence>
<dbReference type="EMBL" id="JBHSON010000034">
    <property type="protein sequence ID" value="MFC5748688.1"/>
    <property type="molecule type" value="Genomic_DNA"/>
</dbReference>
<evidence type="ECO:0000256" key="1">
    <source>
        <dbReference type="SAM" id="SignalP"/>
    </source>
</evidence>
<accession>A0ABW1A4Y8</accession>
<protein>
    <recommendedName>
        <fullName evidence="4">Secreted protein</fullName>
    </recommendedName>
</protein>
<dbReference type="PROSITE" id="PS51257">
    <property type="entry name" value="PROKAR_LIPOPROTEIN"/>
    <property type="match status" value="1"/>
</dbReference>